<comment type="caution">
    <text evidence="2">The sequence shown here is derived from an EMBL/GenBank/DDBJ whole genome shotgun (WGS) entry which is preliminary data.</text>
</comment>
<protein>
    <submittedName>
        <fullName evidence="2">Uncharacterized protein</fullName>
    </submittedName>
</protein>
<feature type="region of interest" description="Disordered" evidence="1">
    <location>
        <begin position="86"/>
        <end position="106"/>
    </location>
</feature>
<organism evidence="2 3">
    <name type="scientific">Pinctada imbricata</name>
    <name type="common">Atlantic pearl-oyster</name>
    <name type="synonym">Pinctada martensii</name>
    <dbReference type="NCBI Taxonomy" id="66713"/>
    <lineage>
        <taxon>Eukaryota</taxon>
        <taxon>Metazoa</taxon>
        <taxon>Spiralia</taxon>
        <taxon>Lophotrochozoa</taxon>
        <taxon>Mollusca</taxon>
        <taxon>Bivalvia</taxon>
        <taxon>Autobranchia</taxon>
        <taxon>Pteriomorphia</taxon>
        <taxon>Pterioida</taxon>
        <taxon>Pterioidea</taxon>
        <taxon>Pteriidae</taxon>
        <taxon>Pinctada</taxon>
    </lineage>
</organism>
<evidence type="ECO:0000313" key="3">
    <source>
        <dbReference type="Proteomes" id="UP001186944"/>
    </source>
</evidence>
<dbReference type="EMBL" id="VSWD01000011">
    <property type="protein sequence ID" value="KAK3088197.1"/>
    <property type="molecule type" value="Genomic_DNA"/>
</dbReference>
<proteinExistence type="predicted"/>
<gene>
    <name evidence="2" type="ORF">FSP39_016069</name>
</gene>
<feature type="compositionally biased region" description="Low complexity" evidence="1">
    <location>
        <begin position="239"/>
        <end position="252"/>
    </location>
</feature>
<feature type="region of interest" description="Disordered" evidence="1">
    <location>
        <begin position="237"/>
        <end position="262"/>
    </location>
</feature>
<evidence type="ECO:0000256" key="1">
    <source>
        <dbReference type="SAM" id="MobiDB-lite"/>
    </source>
</evidence>
<dbReference type="Proteomes" id="UP001186944">
    <property type="component" value="Unassembled WGS sequence"/>
</dbReference>
<name>A0AA89BME4_PINIB</name>
<reference evidence="2" key="1">
    <citation type="submission" date="2019-08" db="EMBL/GenBank/DDBJ databases">
        <title>The improved chromosome-level genome for the pearl oyster Pinctada fucata martensii using PacBio sequencing and Hi-C.</title>
        <authorList>
            <person name="Zheng Z."/>
        </authorList>
    </citation>
    <scope>NUCLEOTIDE SEQUENCE</scope>
    <source>
        <strain evidence="2">ZZ-2019</strain>
        <tissue evidence="2">Adductor muscle</tissue>
    </source>
</reference>
<keyword evidence="3" id="KW-1185">Reference proteome</keyword>
<sequence length="262" mass="30185">MATNCPIGWQTSRMNMHFKTVTPVVKDDTGMYFNLYKNMRKELLPREVREDPNTNVEAARRILYRHRLIHRAQRPPREKLRSIVRKSSNENTYQSEPSIRPSTSPEAHLGHYRKLYLPPVNKSLPATPGSRYTARDIRGIVERLSTYDPVKIPESRGYVVKLPTPIVYKKKYTDDEVKNIVERLSEYDPDRHPPESKGIPVIVPRLARQTMRPPPKCTSDEVQDVVERLCAVHFDPPSTRGTMRGTTRGTTGYEPTPVPVTR</sequence>
<evidence type="ECO:0000313" key="2">
    <source>
        <dbReference type="EMBL" id="KAK3088197.1"/>
    </source>
</evidence>
<feature type="compositionally biased region" description="Polar residues" evidence="1">
    <location>
        <begin position="86"/>
        <end position="105"/>
    </location>
</feature>
<accession>A0AA89BME4</accession>
<dbReference type="AlphaFoldDB" id="A0AA89BME4"/>